<dbReference type="AlphaFoldDB" id="A0A1G9IS56"/>
<evidence type="ECO:0000313" key="2">
    <source>
        <dbReference type="EMBL" id="SDL28108.1"/>
    </source>
</evidence>
<protein>
    <submittedName>
        <fullName evidence="2">Polar amino acid transport system substrate-binding protein</fullName>
    </submittedName>
</protein>
<sequence>MAWRHFFAIIAGLGWWRWVCWNSPFQKNEKENMCKRFLLGLACAFLVHVGAAHAEVDPSYEVVLLTENFPPYNMATNGKNFAQNENISGIATEIVREMFKRAGVKYSLTLRFPWDRIYKLALEKPAHGVFVTARLPEREELFKWVGPIGPDDWVMLARADSSITLASLEEAKAYRVGAYKGDAIAEHLQENGLEPITSLRDQENAHKLVRGQIDLWATGDPAGRYLARQEGVSGLKTVLRFDSAKLYLALNKEVPDEVVAKLQSALDGLRAEGFVDGVFDRYL</sequence>
<name>A0A1G9IS56_9PSED</name>
<evidence type="ECO:0000313" key="3">
    <source>
        <dbReference type="Proteomes" id="UP000198706"/>
    </source>
</evidence>
<dbReference type="SUPFAM" id="SSF53850">
    <property type="entry name" value="Periplasmic binding protein-like II"/>
    <property type="match status" value="1"/>
</dbReference>
<dbReference type="Proteomes" id="UP000198706">
    <property type="component" value="Unassembled WGS sequence"/>
</dbReference>
<evidence type="ECO:0000259" key="1">
    <source>
        <dbReference type="Pfam" id="PF00497"/>
    </source>
</evidence>
<dbReference type="STRING" id="137658.SAMN05216186_11796"/>
<keyword evidence="3" id="KW-1185">Reference proteome</keyword>
<dbReference type="Pfam" id="PF00497">
    <property type="entry name" value="SBP_bac_3"/>
    <property type="match status" value="1"/>
</dbReference>
<dbReference type="PANTHER" id="PTHR38834:SF3">
    <property type="entry name" value="SOLUTE-BINDING PROTEIN FAMILY 3_N-TERMINAL DOMAIN-CONTAINING PROTEIN"/>
    <property type="match status" value="1"/>
</dbReference>
<gene>
    <name evidence="2" type="ORF">SAMN05216186_11796</name>
</gene>
<dbReference type="Gene3D" id="3.40.190.10">
    <property type="entry name" value="Periplasmic binding protein-like II"/>
    <property type="match status" value="2"/>
</dbReference>
<proteinExistence type="predicted"/>
<feature type="domain" description="Solute-binding protein family 3/N-terminal" evidence="1">
    <location>
        <begin position="65"/>
        <end position="282"/>
    </location>
</feature>
<accession>A0A1G9IS56</accession>
<dbReference type="PANTHER" id="PTHR38834">
    <property type="entry name" value="PERIPLASMIC SUBSTRATE BINDING PROTEIN FAMILY 3"/>
    <property type="match status" value="1"/>
</dbReference>
<organism evidence="2 3">
    <name type="scientific">Pseudomonas indica</name>
    <dbReference type="NCBI Taxonomy" id="137658"/>
    <lineage>
        <taxon>Bacteria</taxon>
        <taxon>Pseudomonadati</taxon>
        <taxon>Pseudomonadota</taxon>
        <taxon>Gammaproteobacteria</taxon>
        <taxon>Pseudomonadales</taxon>
        <taxon>Pseudomonadaceae</taxon>
        <taxon>Pseudomonas</taxon>
    </lineage>
</organism>
<dbReference type="EMBL" id="FNFD01000017">
    <property type="protein sequence ID" value="SDL28108.1"/>
    <property type="molecule type" value="Genomic_DNA"/>
</dbReference>
<dbReference type="InterPro" id="IPR001638">
    <property type="entry name" value="Solute-binding_3/MltF_N"/>
</dbReference>
<reference evidence="2 3" key="1">
    <citation type="submission" date="2016-10" db="EMBL/GenBank/DDBJ databases">
        <authorList>
            <person name="de Groot N.N."/>
        </authorList>
    </citation>
    <scope>NUCLEOTIDE SEQUENCE [LARGE SCALE GENOMIC DNA]</scope>
    <source>
        <strain evidence="2 3">JCM 21544</strain>
    </source>
</reference>